<dbReference type="PANTHER" id="PTHR38790:SF4">
    <property type="entry name" value="2EXR DOMAIN-CONTAINING PROTEIN"/>
    <property type="match status" value="1"/>
</dbReference>
<evidence type="ECO:0000313" key="2">
    <source>
        <dbReference type="Proteomes" id="UP000053259"/>
    </source>
</evidence>
<dbReference type="Gene3D" id="3.80.10.10">
    <property type="entry name" value="Ribonuclease Inhibitor"/>
    <property type="match status" value="1"/>
</dbReference>
<organism evidence="1 2">
    <name type="scientific">Verruconis gallopava</name>
    <dbReference type="NCBI Taxonomy" id="253628"/>
    <lineage>
        <taxon>Eukaryota</taxon>
        <taxon>Fungi</taxon>
        <taxon>Dikarya</taxon>
        <taxon>Ascomycota</taxon>
        <taxon>Pezizomycotina</taxon>
        <taxon>Dothideomycetes</taxon>
        <taxon>Pleosporomycetidae</taxon>
        <taxon>Venturiales</taxon>
        <taxon>Sympoventuriaceae</taxon>
        <taxon>Verruconis</taxon>
    </lineage>
</organism>
<dbReference type="InterPro" id="IPR032675">
    <property type="entry name" value="LRR_dom_sf"/>
</dbReference>
<dbReference type="HOGENOM" id="CLU_615689_0_0_1"/>
<keyword evidence="2" id="KW-1185">Reference proteome</keyword>
<dbReference type="PANTHER" id="PTHR38790">
    <property type="entry name" value="2EXR DOMAIN-CONTAINING PROTEIN-RELATED"/>
    <property type="match status" value="1"/>
</dbReference>
<reference evidence="1 2" key="1">
    <citation type="submission" date="2015-01" db="EMBL/GenBank/DDBJ databases">
        <title>The Genome Sequence of Ochroconis gallopava CBS43764.</title>
        <authorList>
            <consortium name="The Broad Institute Genomics Platform"/>
            <person name="Cuomo C."/>
            <person name="de Hoog S."/>
            <person name="Gorbushina A."/>
            <person name="Stielow B."/>
            <person name="Teixiera M."/>
            <person name="Abouelleil A."/>
            <person name="Chapman S.B."/>
            <person name="Priest M."/>
            <person name="Young S.K."/>
            <person name="Wortman J."/>
            <person name="Nusbaum C."/>
            <person name="Birren B."/>
        </authorList>
    </citation>
    <scope>NUCLEOTIDE SEQUENCE [LARGE SCALE GENOMIC DNA]</scope>
    <source>
        <strain evidence="1 2">CBS 43764</strain>
    </source>
</reference>
<sequence length="445" mass="50441">MVRRLTYQYKTAACMRTFYIPDMTLFNLPESIRHRIYEEVLSEGRNTVPLLQTCRQVLAEAQPIVFEVPVTFNSQYDLVEWFSTVGPTYARGVKKLHLTIQDLEVLPANRDSAHLSWPSLSLLELYQSEAEKVTELLSRFPNVIELSLLKPETVRSYLYSDYYLAILRKTTADLSHLKSIEFHSDEYPLQFAKSLPALRKLSFTGYSRSSPMETSSILSRLRHLEELELILPTTPTVFGGLEIETTLPKTLSLTREVIRDLRGLKSFVLRELKDSFNRLPVFCTSRFIQALDSTHRPTLQKLKIDLSFTPDVPSQRAIKALCSSSNLKHIDVVWPGMRGDLLNSLPKNLVSLRTAPTFGRPPYWVMQVVQWKRADLPNLRELCLVGDSRSSALTHSSTTTQAFRSAKTLLTSLGIKVYVESLQVSAGAARNRSTSGGNSLVRHSC</sequence>
<dbReference type="InParanoid" id="A0A0D2ANA1"/>
<name>A0A0D2ANA1_9PEZI</name>
<dbReference type="AlphaFoldDB" id="A0A0D2ANA1"/>
<dbReference type="RefSeq" id="XP_016218077.1">
    <property type="nucleotide sequence ID" value="XM_016353982.1"/>
</dbReference>
<evidence type="ECO:0000313" key="1">
    <source>
        <dbReference type="EMBL" id="KIW08208.1"/>
    </source>
</evidence>
<dbReference type="VEuPathDB" id="FungiDB:PV09_01138"/>
<dbReference type="OrthoDB" id="4413570at2759"/>
<dbReference type="Proteomes" id="UP000053259">
    <property type="component" value="Unassembled WGS sequence"/>
</dbReference>
<protein>
    <submittedName>
        <fullName evidence="1">Uncharacterized protein</fullName>
    </submittedName>
</protein>
<accession>A0A0D2ANA1</accession>
<dbReference type="EMBL" id="KN847531">
    <property type="protein sequence ID" value="KIW08208.1"/>
    <property type="molecule type" value="Genomic_DNA"/>
</dbReference>
<dbReference type="SUPFAM" id="SSF52047">
    <property type="entry name" value="RNI-like"/>
    <property type="match status" value="1"/>
</dbReference>
<gene>
    <name evidence="1" type="ORF">PV09_01138</name>
</gene>
<dbReference type="GeneID" id="27309111"/>
<proteinExistence type="predicted"/>